<protein>
    <recommendedName>
        <fullName evidence="4">Demethylmenaquinone methyltransferase</fullName>
        <ecNumber evidence="4">2.1.1.163</ecNumber>
    </recommendedName>
</protein>
<organism evidence="6">
    <name type="scientific">Streptomyces haneummycinicus</name>
    <dbReference type="NCBI Taxonomy" id="3074435"/>
    <lineage>
        <taxon>Bacteria</taxon>
        <taxon>Bacillati</taxon>
        <taxon>Actinomycetota</taxon>
        <taxon>Actinomycetes</taxon>
        <taxon>Kitasatosporales</taxon>
        <taxon>Streptomycetaceae</taxon>
        <taxon>Streptomyces</taxon>
    </lineage>
</organism>
<feature type="compositionally biased region" description="Polar residues" evidence="5">
    <location>
        <begin position="269"/>
        <end position="281"/>
    </location>
</feature>
<feature type="binding site" evidence="4">
    <location>
        <position position="119"/>
    </location>
    <ligand>
        <name>S-adenosyl-L-methionine</name>
        <dbReference type="ChEBI" id="CHEBI:59789"/>
    </ligand>
</feature>
<dbReference type="NCBIfam" id="TIGR01934">
    <property type="entry name" value="MenG_MenH_UbiE"/>
    <property type="match status" value="1"/>
</dbReference>
<dbReference type="AlphaFoldDB" id="A0AAT9HA87"/>
<proteinExistence type="inferred from homology"/>
<dbReference type="NCBIfam" id="NF001241">
    <property type="entry name" value="PRK00216.1-2"/>
    <property type="match status" value="1"/>
</dbReference>
<dbReference type="PANTHER" id="PTHR43591">
    <property type="entry name" value="METHYLTRANSFERASE"/>
    <property type="match status" value="1"/>
</dbReference>
<sequence>MTRASLDKQPHEVASMFDDVAERYDLTNDVLSLGQDRRWRKEVAKAVDARPAQKVLDLAAGTGTSSMPFARAGAYVVPCDFSQGMLRVGKRNNAWLPYTAGDATRLPFKDDVFDAVTISFGLRNVQDTDAALREMHRVTRPGGRIVICEFSHPTWAPFRTVYTEYLMRALPPVARSVSSNPDAYVYLAESIRDWPDQPALAGRLRDAGWSKVAWRNLTGGVVALHRGSRRAENHRVRPGGLLQFPREPARGGFGPRGSRTPPPPSPSPKSNHTWTTESRGTSVPGCGYCRTT</sequence>
<keyword evidence="2 4" id="KW-0808">Transferase</keyword>
<comment type="similarity">
    <text evidence="4">Belongs to the class I-like SAM-binding methyltransferase superfamily. MenG/UbiE family.</text>
</comment>
<dbReference type="GO" id="GO:0009234">
    <property type="term" value="P:menaquinone biosynthetic process"/>
    <property type="evidence" value="ECO:0007669"/>
    <property type="project" value="UniProtKB-UniRule"/>
</dbReference>
<dbReference type="GO" id="GO:0043770">
    <property type="term" value="F:demethylmenaquinone methyltransferase activity"/>
    <property type="evidence" value="ECO:0007669"/>
    <property type="project" value="UniProtKB-UniRule"/>
</dbReference>
<dbReference type="InterPro" id="IPR029063">
    <property type="entry name" value="SAM-dependent_MTases_sf"/>
</dbReference>
<feature type="binding site" evidence="4">
    <location>
        <begin position="102"/>
        <end position="103"/>
    </location>
    <ligand>
        <name>S-adenosyl-L-methionine</name>
        <dbReference type="ChEBI" id="CHEBI:59789"/>
    </ligand>
</feature>
<keyword evidence="4" id="KW-0474">Menaquinone biosynthesis</keyword>
<comment type="pathway">
    <text evidence="4">Quinol/quinone metabolism; menaquinone biosynthesis; menaquinol from 1,4-dihydroxy-2-naphthoate: step 2/2.</text>
</comment>
<gene>
    <name evidence="4" type="primary">menG</name>
    <name evidence="6" type="ORF">SHKM778_07140</name>
</gene>
<comment type="catalytic activity">
    <reaction evidence="4">
        <text>a 2-demethylmenaquinol + S-adenosyl-L-methionine = a menaquinol + S-adenosyl-L-homocysteine + H(+)</text>
        <dbReference type="Rhea" id="RHEA:42640"/>
        <dbReference type="Rhea" id="RHEA-COMP:9539"/>
        <dbReference type="Rhea" id="RHEA-COMP:9563"/>
        <dbReference type="ChEBI" id="CHEBI:15378"/>
        <dbReference type="ChEBI" id="CHEBI:18151"/>
        <dbReference type="ChEBI" id="CHEBI:55437"/>
        <dbReference type="ChEBI" id="CHEBI:57856"/>
        <dbReference type="ChEBI" id="CHEBI:59789"/>
        <dbReference type="EC" id="2.1.1.163"/>
    </reaction>
</comment>
<keyword evidence="1 4" id="KW-0489">Methyltransferase</keyword>
<dbReference type="InterPro" id="IPR023576">
    <property type="entry name" value="UbiE/COQ5_MeTrFase_CS"/>
</dbReference>
<feature type="binding site" evidence="4">
    <location>
        <position position="62"/>
    </location>
    <ligand>
        <name>S-adenosyl-L-methionine</name>
        <dbReference type="ChEBI" id="CHEBI:59789"/>
    </ligand>
</feature>
<dbReference type="InterPro" id="IPR004033">
    <property type="entry name" value="UbiE/COQ5_MeTrFase"/>
</dbReference>
<reference evidence="6" key="2">
    <citation type="submission" date="2024-07" db="EMBL/GenBank/DDBJ databases">
        <title>Streptomyces haneummycinica sp. nov., a new antibiotic-producing actinobacterium isolated from marine sediment.</title>
        <authorList>
            <person name="Uemura M."/>
            <person name="Hamada M."/>
            <person name="Hirano S."/>
            <person name="Kobayashi K."/>
            <person name="Ohshiro T."/>
            <person name="Kobayashi T."/>
            <person name="Terahara T."/>
        </authorList>
    </citation>
    <scope>NUCLEOTIDE SEQUENCE</scope>
    <source>
        <strain evidence="6">KM77-8</strain>
    </source>
</reference>
<evidence type="ECO:0000256" key="3">
    <source>
        <dbReference type="ARBA" id="ARBA00022691"/>
    </source>
</evidence>
<evidence type="ECO:0000256" key="2">
    <source>
        <dbReference type="ARBA" id="ARBA00022679"/>
    </source>
</evidence>
<dbReference type="HAMAP" id="MF_01813">
    <property type="entry name" value="MenG_UbiE_methyltr"/>
    <property type="match status" value="1"/>
</dbReference>
<dbReference type="PANTHER" id="PTHR43591:SF24">
    <property type="entry name" value="2-METHOXY-6-POLYPRENYL-1,4-BENZOQUINOL METHYLASE, MITOCHONDRIAL"/>
    <property type="match status" value="1"/>
</dbReference>
<dbReference type="EC" id="2.1.1.163" evidence="4"/>
<comment type="function">
    <text evidence="4">Methyltransferase required for the conversion of demethylmenaquinol (DMKH2) to menaquinol (MKH2).</text>
</comment>
<evidence type="ECO:0000313" key="6">
    <source>
        <dbReference type="EMBL" id="BFO14326.1"/>
    </source>
</evidence>
<dbReference type="Pfam" id="PF01209">
    <property type="entry name" value="Ubie_methyltran"/>
    <property type="match status" value="1"/>
</dbReference>
<dbReference type="PROSITE" id="PS01184">
    <property type="entry name" value="UBIE_2"/>
    <property type="match status" value="1"/>
</dbReference>
<accession>A0AAT9HA87</accession>
<evidence type="ECO:0000256" key="5">
    <source>
        <dbReference type="SAM" id="MobiDB-lite"/>
    </source>
</evidence>
<dbReference type="PROSITE" id="PS01183">
    <property type="entry name" value="UBIE_1"/>
    <property type="match status" value="1"/>
</dbReference>
<dbReference type="GO" id="GO:0032259">
    <property type="term" value="P:methylation"/>
    <property type="evidence" value="ECO:0007669"/>
    <property type="project" value="UniProtKB-KW"/>
</dbReference>
<keyword evidence="3 4" id="KW-0949">S-adenosyl-L-methionine</keyword>
<dbReference type="SUPFAM" id="SSF53335">
    <property type="entry name" value="S-adenosyl-L-methionine-dependent methyltransferases"/>
    <property type="match status" value="1"/>
</dbReference>
<dbReference type="EMBL" id="AP035768">
    <property type="protein sequence ID" value="BFO14326.1"/>
    <property type="molecule type" value="Genomic_DNA"/>
</dbReference>
<reference evidence="6" key="1">
    <citation type="submission" date="2024-06" db="EMBL/GenBank/DDBJ databases">
        <authorList>
            <consortium name="consrtm"/>
            <person name="Uemura M."/>
            <person name="Terahara T."/>
        </authorList>
    </citation>
    <scope>NUCLEOTIDE SEQUENCE</scope>
    <source>
        <strain evidence="6">KM77-8</strain>
    </source>
</reference>
<evidence type="ECO:0000256" key="1">
    <source>
        <dbReference type="ARBA" id="ARBA00022603"/>
    </source>
</evidence>
<name>A0AAT9HA87_9ACTN</name>
<feature type="region of interest" description="Disordered" evidence="5">
    <location>
        <begin position="228"/>
        <end position="292"/>
    </location>
</feature>
<dbReference type="PROSITE" id="PS51608">
    <property type="entry name" value="SAM_MT_UBIE"/>
    <property type="match status" value="1"/>
</dbReference>
<dbReference type="Gene3D" id="3.40.50.150">
    <property type="entry name" value="Vaccinia Virus protein VP39"/>
    <property type="match status" value="1"/>
</dbReference>
<evidence type="ECO:0000256" key="4">
    <source>
        <dbReference type="HAMAP-Rule" id="MF_01813"/>
    </source>
</evidence>
<feature type="binding site" evidence="4">
    <location>
        <position position="80"/>
    </location>
    <ligand>
        <name>S-adenosyl-L-methionine</name>
        <dbReference type="ChEBI" id="CHEBI:59789"/>
    </ligand>
</feature>
<dbReference type="CDD" id="cd02440">
    <property type="entry name" value="AdoMet_MTases"/>
    <property type="match status" value="1"/>
</dbReference>